<dbReference type="InterPro" id="IPR010264">
    <property type="entry name" value="Self-incomp_S1"/>
</dbReference>
<keyword evidence="5" id="KW-0732">Signal</keyword>
<protein>
    <submittedName>
        <fullName evidence="6">Uncharacterized protein</fullName>
    </submittedName>
</protein>
<keyword evidence="3" id="KW-0713">Self-incompatibility</keyword>
<evidence type="ECO:0000256" key="5">
    <source>
        <dbReference type="ARBA" id="ARBA00022729"/>
    </source>
</evidence>
<dbReference type="AlphaFoldDB" id="A0A7J6VBZ1"/>
<dbReference type="GO" id="GO:0005576">
    <property type="term" value="C:extracellular region"/>
    <property type="evidence" value="ECO:0007669"/>
    <property type="project" value="UniProtKB-SubCell"/>
</dbReference>
<evidence type="ECO:0000256" key="1">
    <source>
        <dbReference type="ARBA" id="ARBA00004613"/>
    </source>
</evidence>
<name>A0A7J6VBZ1_THATH</name>
<proteinExistence type="inferred from homology"/>
<comment type="subcellular location">
    <subcellularLocation>
        <location evidence="1">Secreted</location>
    </subcellularLocation>
</comment>
<comment type="similarity">
    <text evidence="2">Belongs to the plant self-incompatibility (S1) protein family.</text>
</comment>
<accession>A0A7J6VBZ1</accession>
<evidence type="ECO:0000313" key="6">
    <source>
        <dbReference type="EMBL" id="KAF5181695.1"/>
    </source>
</evidence>
<sequence>FKDNLWGSTLFWCRMWWYDKHQLVSGTFEVYNAGKEGRDYGKDIVLRADWDGLYFQDPHSKYFKMMKKYDWTRGKH</sequence>
<evidence type="ECO:0000256" key="4">
    <source>
        <dbReference type="ARBA" id="ARBA00022525"/>
    </source>
</evidence>
<organism evidence="6 7">
    <name type="scientific">Thalictrum thalictroides</name>
    <name type="common">Rue-anemone</name>
    <name type="synonym">Anemone thalictroides</name>
    <dbReference type="NCBI Taxonomy" id="46969"/>
    <lineage>
        <taxon>Eukaryota</taxon>
        <taxon>Viridiplantae</taxon>
        <taxon>Streptophyta</taxon>
        <taxon>Embryophyta</taxon>
        <taxon>Tracheophyta</taxon>
        <taxon>Spermatophyta</taxon>
        <taxon>Magnoliopsida</taxon>
        <taxon>Ranunculales</taxon>
        <taxon>Ranunculaceae</taxon>
        <taxon>Thalictroideae</taxon>
        <taxon>Thalictrum</taxon>
    </lineage>
</organism>
<keyword evidence="4" id="KW-0964">Secreted</keyword>
<evidence type="ECO:0000313" key="7">
    <source>
        <dbReference type="Proteomes" id="UP000554482"/>
    </source>
</evidence>
<dbReference type="Pfam" id="PF05938">
    <property type="entry name" value="Self-incomp_S1"/>
    <property type="match status" value="1"/>
</dbReference>
<gene>
    <name evidence="6" type="ORF">FRX31_028718</name>
</gene>
<evidence type="ECO:0000256" key="2">
    <source>
        <dbReference type="ARBA" id="ARBA00005581"/>
    </source>
</evidence>
<comment type="caution">
    <text evidence="6">The sequence shown here is derived from an EMBL/GenBank/DDBJ whole genome shotgun (WGS) entry which is preliminary data.</text>
</comment>
<reference evidence="6 7" key="1">
    <citation type="submission" date="2020-06" db="EMBL/GenBank/DDBJ databases">
        <title>Transcriptomic and genomic resources for Thalictrum thalictroides and T. hernandezii: Facilitating candidate gene discovery in an emerging model plant lineage.</title>
        <authorList>
            <person name="Arias T."/>
            <person name="Riano-Pachon D.M."/>
            <person name="Di Stilio V.S."/>
        </authorList>
    </citation>
    <scope>NUCLEOTIDE SEQUENCE [LARGE SCALE GENOMIC DNA]</scope>
    <source>
        <strain evidence="7">cv. WT478/WT964</strain>
        <tissue evidence="6">Leaves</tissue>
    </source>
</reference>
<dbReference type="OrthoDB" id="1938697at2759"/>
<keyword evidence="7" id="KW-1185">Reference proteome</keyword>
<dbReference type="GO" id="GO:0060320">
    <property type="term" value="P:rejection of self pollen"/>
    <property type="evidence" value="ECO:0007669"/>
    <property type="project" value="UniProtKB-KW"/>
</dbReference>
<dbReference type="Proteomes" id="UP000554482">
    <property type="component" value="Unassembled WGS sequence"/>
</dbReference>
<evidence type="ECO:0000256" key="3">
    <source>
        <dbReference type="ARBA" id="ARBA00022471"/>
    </source>
</evidence>
<feature type="non-terminal residue" evidence="6">
    <location>
        <position position="1"/>
    </location>
</feature>
<dbReference type="EMBL" id="JABWDY010035838">
    <property type="protein sequence ID" value="KAF5181695.1"/>
    <property type="molecule type" value="Genomic_DNA"/>
</dbReference>